<dbReference type="Proteomes" id="UP000029846">
    <property type="component" value="Unassembled WGS sequence"/>
</dbReference>
<dbReference type="EMBL" id="JRKN01000006">
    <property type="protein sequence ID" value="KGJ05418.1"/>
    <property type="molecule type" value="Genomic_DNA"/>
</dbReference>
<evidence type="ECO:0000256" key="1">
    <source>
        <dbReference type="SAM" id="MobiDB-lite"/>
    </source>
</evidence>
<feature type="region of interest" description="Disordered" evidence="1">
    <location>
        <begin position="233"/>
        <end position="268"/>
    </location>
</feature>
<dbReference type="PROSITE" id="PS50234">
    <property type="entry name" value="VWFA"/>
    <property type="match status" value="1"/>
</dbReference>
<dbReference type="eggNOG" id="COG4548">
    <property type="taxonomic scope" value="Bacteria"/>
</dbReference>
<feature type="domain" description="VWFA" evidence="2">
    <location>
        <begin position="451"/>
        <end position="603"/>
    </location>
</feature>
<dbReference type="Gene3D" id="3.40.50.410">
    <property type="entry name" value="von Willebrand factor, type A domain"/>
    <property type="match status" value="1"/>
</dbReference>
<dbReference type="RefSeq" id="WP_036739560.1">
    <property type="nucleotide sequence ID" value="NZ_FOJO01000006.1"/>
</dbReference>
<gene>
    <name evidence="3" type="ORF">IT41_06540</name>
    <name evidence="4" type="ORF">SAMN04487972_106138</name>
</gene>
<dbReference type="InterPro" id="IPR036465">
    <property type="entry name" value="vWFA_dom_sf"/>
</dbReference>
<dbReference type="InterPro" id="IPR002035">
    <property type="entry name" value="VWF_A"/>
</dbReference>
<dbReference type="CDD" id="cd01454">
    <property type="entry name" value="vWA_norD_type"/>
    <property type="match status" value="1"/>
</dbReference>
<evidence type="ECO:0000313" key="3">
    <source>
        <dbReference type="EMBL" id="KGJ05418.1"/>
    </source>
</evidence>
<proteinExistence type="predicted"/>
<dbReference type="AlphaFoldDB" id="A0A099F568"/>
<accession>A0A099F568</accession>
<reference evidence="4 6" key="3">
    <citation type="submission" date="2016-10" db="EMBL/GenBank/DDBJ databases">
        <authorList>
            <person name="de Groot N.N."/>
        </authorList>
    </citation>
    <scope>NUCLEOTIDE SEQUENCE [LARGE SCALE GENOMIC DNA]</scope>
    <source>
        <strain evidence="4 6">CGMCC 1.6117</strain>
    </source>
</reference>
<sequence>MHLELEPWEPEETVGKLWHVWASGFDAPRDFADQSVTLAEVSARLAVLFRGLGGAPSVEIRPASAQVSRHRISWRRKLGTEAETVPSARFDGEILRLPESLSVLPTRQANGTLYLWLAACAAHEARPDRQTDPLARDLARIGAARRAAQATLDDAPGLRGLYRDLCALTLQLRPQGGLPPFEANVEAIIRHSLGDPAPLSPLSREWLAMLDAPQVTAPRGYQPMRPVPLWPDFTRPDETDPAASGEQPDGIAADHADPRMFRARRRKSDQAERRDSLILHKFEALLSWADLMNLNRHVDDDDQDDAKKAAEDQEELGLGQVSKAPATRLRLHLDLAPEDADLEAVAGIHTYPEWDARRGRYLADHVRVLENRAAEDADAEMIHDAAAQRRIRAVRRQFEALRPGRITTTGHRDGEELDADLVVRNAAELRATGQGSDRIWRQSRPMARNLAVSILLDVSRSTESAVTGRAVIDIEREALAALAWGLDACGDSFAINAFSSLKRDRVFLSACKSFDEPMTRAVERRIAGLRPRFYTRLGAGIRHASAGLSAQASHRRLLLIVTDGKPNDLDHYEGRHGIEDSARAVREARMRGHAVHAVTVDRDGKTWFPRIFGQGGFSLIPHPDHLLAALPAIYRQLVGT</sequence>
<dbReference type="InterPro" id="IPR051928">
    <property type="entry name" value="NorD/CobT"/>
</dbReference>
<dbReference type="STRING" id="376733.SAMN04487972_106138"/>
<dbReference type="PANTHER" id="PTHR41248">
    <property type="entry name" value="NORD PROTEIN"/>
    <property type="match status" value="1"/>
</dbReference>
<reference evidence="3 5" key="2">
    <citation type="submission" date="2014-10" db="EMBL/GenBank/DDBJ databases">
        <title>Paracoccus sanguinis sp. nov., isolated from clinical specimens of New York State patients.</title>
        <authorList>
            <person name="Mingle L.A."/>
            <person name="Cole J.A."/>
            <person name="Lapierre P."/>
            <person name="Musser K.A."/>
        </authorList>
    </citation>
    <scope>NUCLEOTIDE SEQUENCE [LARGE SCALE GENOMIC DNA]</scope>
    <source>
        <strain evidence="3 5">JCM 14014</strain>
    </source>
</reference>
<reference evidence="3 5" key="1">
    <citation type="submission" date="2014-09" db="EMBL/GenBank/DDBJ databases">
        <authorList>
            <person name="McGinnis J.M."/>
            <person name="Wolfgang W.J."/>
        </authorList>
    </citation>
    <scope>NUCLEOTIDE SEQUENCE [LARGE SCALE GENOMIC DNA]</scope>
    <source>
        <strain evidence="3 5">JCM 14014</strain>
    </source>
</reference>
<dbReference type="PANTHER" id="PTHR41248:SF1">
    <property type="entry name" value="NORD PROTEIN"/>
    <property type="match status" value="1"/>
</dbReference>
<evidence type="ECO:0000313" key="4">
    <source>
        <dbReference type="EMBL" id="SFA49119.1"/>
    </source>
</evidence>
<organism evidence="3 5">
    <name type="scientific">Paracoccus halophilus</name>
    <dbReference type="NCBI Taxonomy" id="376733"/>
    <lineage>
        <taxon>Bacteria</taxon>
        <taxon>Pseudomonadati</taxon>
        <taxon>Pseudomonadota</taxon>
        <taxon>Alphaproteobacteria</taxon>
        <taxon>Rhodobacterales</taxon>
        <taxon>Paracoccaceae</taxon>
        <taxon>Paracoccus</taxon>
    </lineage>
</organism>
<evidence type="ECO:0000313" key="6">
    <source>
        <dbReference type="Proteomes" id="UP000182312"/>
    </source>
</evidence>
<dbReference type="EMBL" id="FOJO01000006">
    <property type="protein sequence ID" value="SFA49119.1"/>
    <property type="molecule type" value="Genomic_DNA"/>
</dbReference>
<keyword evidence="5" id="KW-1185">Reference proteome</keyword>
<evidence type="ECO:0000313" key="5">
    <source>
        <dbReference type="Proteomes" id="UP000029846"/>
    </source>
</evidence>
<dbReference type="SMART" id="SM00327">
    <property type="entry name" value="VWA"/>
    <property type="match status" value="1"/>
</dbReference>
<dbReference type="Proteomes" id="UP000182312">
    <property type="component" value="Unassembled WGS sequence"/>
</dbReference>
<protein>
    <submittedName>
        <fullName evidence="3">Nitric oxide reductase D protein</fullName>
    </submittedName>
    <submittedName>
        <fullName evidence="4">Nitric oxide reductase NorD protein</fullName>
    </submittedName>
</protein>
<dbReference type="OrthoDB" id="9758211at2"/>
<evidence type="ECO:0000259" key="2">
    <source>
        <dbReference type="PROSITE" id="PS50234"/>
    </source>
</evidence>
<dbReference type="FunFam" id="3.40.50.410:FF:000106">
    <property type="entry name" value="Nitric oxide reductase D protein"/>
    <property type="match status" value="1"/>
</dbReference>
<name>A0A099F568_9RHOB</name>
<dbReference type="SUPFAM" id="SSF53300">
    <property type="entry name" value="vWA-like"/>
    <property type="match status" value="1"/>
</dbReference>